<accession>A0A5P8M9V9</accession>
<gene>
    <name evidence="1" type="ORF">D1010_07185</name>
</gene>
<dbReference type="Proteomes" id="UP000326779">
    <property type="component" value="Chromosome"/>
</dbReference>
<protein>
    <recommendedName>
        <fullName evidence="3">DUF968 domain-containing protein</fullName>
    </recommendedName>
</protein>
<organism evidence="1 2">
    <name type="scientific">Schleiferilactobacillus harbinensis</name>
    <dbReference type="NCBI Taxonomy" id="304207"/>
    <lineage>
        <taxon>Bacteria</taxon>
        <taxon>Bacillati</taxon>
        <taxon>Bacillota</taxon>
        <taxon>Bacilli</taxon>
        <taxon>Lactobacillales</taxon>
        <taxon>Lactobacillaceae</taxon>
        <taxon>Schleiferilactobacillus</taxon>
    </lineage>
</organism>
<evidence type="ECO:0000313" key="2">
    <source>
        <dbReference type="Proteomes" id="UP000326779"/>
    </source>
</evidence>
<dbReference type="AlphaFoldDB" id="A0A5P8M9V9"/>
<dbReference type="Pfam" id="PF16784">
    <property type="entry name" value="HNHc_6"/>
    <property type="match status" value="1"/>
</dbReference>
<proteinExistence type="predicted"/>
<sequence length="231" mass="26570">MTGRIKQIRAHELLIDTDDDLDLLKIAKLSNGQPPSVQVAIDDGRHISADQRKKAWALINDFADYTGYLPVEMEQLMKVEYMVRTGSDWFSMADCSMSTAAGFITAMLDWGFANDIPWTLKTWDMIPTDYHLTVQCLRHRKCIICGKHADIDHVTTVGMGNNRHHIDNRGRYFLPLCRVHHTMRHQIGIESFIKLYHIKPVKLDDETIKQLGLNTQAQFDQFDSEKRGENV</sequence>
<name>A0A5P8M9V9_9LACO</name>
<dbReference type="InterPro" id="IPR041242">
    <property type="entry name" value="HNHc_6"/>
</dbReference>
<evidence type="ECO:0000313" key="1">
    <source>
        <dbReference type="EMBL" id="QFR25199.1"/>
    </source>
</evidence>
<dbReference type="KEGG" id="lhb:D1010_07185"/>
<reference evidence="1 2" key="1">
    <citation type="submission" date="2019-10" db="EMBL/GenBank/DDBJ databases">
        <title>The completed genome of Lactobacillus harbinensis M1.</title>
        <authorList>
            <person name="Zheng Y."/>
        </authorList>
    </citation>
    <scope>NUCLEOTIDE SEQUENCE [LARGE SCALE GENOMIC DNA]</scope>
    <source>
        <strain evidence="1 2">M1</strain>
    </source>
</reference>
<evidence type="ECO:0008006" key="3">
    <source>
        <dbReference type="Google" id="ProtNLM"/>
    </source>
</evidence>
<dbReference type="EMBL" id="CP045143">
    <property type="protein sequence ID" value="QFR25199.1"/>
    <property type="molecule type" value="Genomic_DNA"/>
</dbReference>